<dbReference type="InterPro" id="IPR000210">
    <property type="entry name" value="BTB/POZ_dom"/>
</dbReference>
<keyword evidence="7" id="KW-1185">Reference proteome</keyword>
<dbReference type="Gene3D" id="3.30.710.10">
    <property type="entry name" value="Potassium Channel Kv1.1, Chain A"/>
    <property type="match status" value="1"/>
</dbReference>
<feature type="repeat" description="ARM" evidence="2">
    <location>
        <begin position="575"/>
        <end position="619"/>
    </location>
</feature>
<protein>
    <submittedName>
        <fullName evidence="6">Protein aardvark</fullName>
    </submittedName>
</protein>
<dbReference type="Pfam" id="PF00651">
    <property type="entry name" value="BTB"/>
    <property type="match status" value="1"/>
</dbReference>
<dbReference type="SMART" id="SM00185">
    <property type="entry name" value="ARM"/>
    <property type="match status" value="4"/>
</dbReference>
<proteinExistence type="predicted"/>
<evidence type="ECO:0000313" key="6">
    <source>
        <dbReference type="EMBL" id="KAJ5072951.1"/>
    </source>
</evidence>
<dbReference type="SMART" id="SM00225">
    <property type="entry name" value="BTB"/>
    <property type="match status" value="1"/>
</dbReference>
<gene>
    <name evidence="6" type="ORF">M0811_09165</name>
</gene>
<dbReference type="EMBL" id="JAPDFW010000078">
    <property type="protein sequence ID" value="KAJ5072951.1"/>
    <property type="molecule type" value="Genomic_DNA"/>
</dbReference>
<feature type="coiled-coil region" evidence="3">
    <location>
        <begin position="312"/>
        <end position="374"/>
    </location>
</feature>
<sequence>MHKSFKLVKKNHKKKEKKEKKKKEEKKISFQEIYSHKTSKNIRISKLYQFPSQEFNKFLICEHLSNYKKMFQNEEKCDFVIYAGKTNQKIFCHQLILNASSRFFYEKHHENPDSNELYLAKFEFDIVEPIISFFYDSQFNFDLKKFEKYFQLAKYFKLTSLTIKIEKEVSEKVNTTNTIVIYFKSIKIESTYLSNFCENFMKENIDKIIQEDQTGEITDNELKKIIEIIQSTSKDKRIDMIWKLAKDWKAKFEKNKPNLLDKDKYVDPIQIQEMKNEVDNFYFVIDNIKNSRKISFDLKTQKNPILPSTHQLELMNQNNQNLQKQIEKLENNNKIQDEKIKAQSKKLNEQEKEIQEKENQIKQLEIMLENLQPEKKAIKELQNFQNETKLNQKSFEDTIKYMLQFPQNQEIQENSCLILEKFGKENQNSDIGNEFTKAIQPLLNAMSNFSNNSDIQTKASSVLLTFSGDLERDKLEKRKLQGIQIAKFHGIQLLINAINNFPNNILIQEKSISNLINIAIDSENQNEIRKQGGIETIIKAMNDSKDKKVIQEKGCWALLNLSFNDQNQNEIKEKKGIETIIKTMTNFPKKKGIQEKACGALLNLSVNDQNQNEIKEKKGIETIIKAMTNFPNNQDIQEHACGILLNLSLNKKNQNEIREKMGIEIIIKTMINFPKNQDIQEKGCGALFNLSSNKSNKKEIKRLNGISILQSSLQNFPNNSKFKIANKKSSWTFKLIKN</sequence>
<accession>A0A9Q0LGM1</accession>
<dbReference type="InterPro" id="IPR056597">
    <property type="entry name" value="ARM_LRRK2"/>
</dbReference>
<dbReference type="Pfam" id="PF23744">
    <property type="entry name" value="ARM_LRRK2"/>
    <property type="match status" value="1"/>
</dbReference>
<dbReference type="InterPro" id="IPR016024">
    <property type="entry name" value="ARM-type_fold"/>
</dbReference>
<evidence type="ECO:0000256" key="4">
    <source>
        <dbReference type="SAM" id="MobiDB-lite"/>
    </source>
</evidence>
<keyword evidence="3" id="KW-0175">Coiled coil</keyword>
<evidence type="ECO:0000256" key="1">
    <source>
        <dbReference type="ARBA" id="ARBA00022737"/>
    </source>
</evidence>
<dbReference type="InterPro" id="IPR000225">
    <property type="entry name" value="Armadillo"/>
</dbReference>
<reference evidence="6" key="1">
    <citation type="submission" date="2022-10" db="EMBL/GenBank/DDBJ databases">
        <title>Novel sulphate-reducing endosymbionts in the free-living metamonad Anaeramoeba.</title>
        <authorList>
            <person name="Jerlstrom-Hultqvist J."/>
            <person name="Cepicka I."/>
            <person name="Gallot-Lavallee L."/>
            <person name="Salas-Leiva D."/>
            <person name="Curtis B.A."/>
            <person name="Zahonova K."/>
            <person name="Pipaliya S."/>
            <person name="Dacks J."/>
            <person name="Roger A.J."/>
        </authorList>
    </citation>
    <scope>NUCLEOTIDE SEQUENCE</scope>
    <source>
        <strain evidence="6">BMAN</strain>
    </source>
</reference>
<dbReference type="PROSITE" id="PS50176">
    <property type="entry name" value="ARM_REPEAT"/>
    <property type="match status" value="5"/>
</dbReference>
<feature type="repeat" description="ARM" evidence="2">
    <location>
        <begin position="661"/>
        <end position="705"/>
    </location>
</feature>
<dbReference type="SUPFAM" id="SSF54695">
    <property type="entry name" value="POZ domain"/>
    <property type="match status" value="1"/>
</dbReference>
<evidence type="ECO:0000256" key="2">
    <source>
        <dbReference type="PROSITE-ProRule" id="PRU00259"/>
    </source>
</evidence>
<name>A0A9Q0LGM1_ANAIG</name>
<dbReference type="PANTHER" id="PTHR22895:SF0">
    <property type="entry name" value="ARMADILLO REPEAT-CONTAINING PROTEIN 6"/>
    <property type="match status" value="1"/>
</dbReference>
<feature type="region of interest" description="Disordered" evidence="4">
    <location>
        <begin position="1"/>
        <end position="24"/>
    </location>
</feature>
<dbReference type="SUPFAM" id="SSF48371">
    <property type="entry name" value="ARM repeat"/>
    <property type="match status" value="1"/>
</dbReference>
<keyword evidence="1" id="KW-0677">Repeat</keyword>
<evidence type="ECO:0000259" key="5">
    <source>
        <dbReference type="PROSITE" id="PS50097"/>
    </source>
</evidence>
<dbReference type="PROSITE" id="PS50097">
    <property type="entry name" value="BTB"/>
    <property type="match status" value="1"/>
</dbReference>
<dbReference type="Proteomes" id="UP001149090">
    <property type="component" value="Unassembled WGS sequence"/>
</dbReference>
<evidence type="ECO:0000256" key="3">
    <source>
        <dbReference type="SAM" id="Coils"/>
    </source>
</evidence>
<comment type="caution">
    <text evidence="6">The sequence shown here is derived from an EMBL/GenBank/DDBJ whole genome shotgun (WGS) entry which is preliminary data.</text>
</comment>
<dbReference type="Gene3D" id="1.25.10.10">
    <property type="entry name" value="Leucine-rich Repeat Variant"/>
    <property type="match status" value="1"/>
</dbReference>
<dbReference type="InterPro" id="IPR011989">
    <property type="entry name" value="ARM-like"/>
</dbReference>
<dbReference type="InterPro" id="IPR011333">
    <property type="entry name" value="SKP1/BTB/POZ_sf"/>
</dbReference>
<feature type="repeat" description="ARM" evidence="2">
    <location>
        <begin position="489"/>
        <end position="533"/>
    </location>
</feature>
<dbReference type="AlphaFoldDB" id="A0A9Q0LGM1"/>
<dbReference type="OrthoDB" id="7537227at2759"/>
<dbReference type="PANTHER" id="PTHR22895">
    <property type="entry name" value="ARMADILLO REPEAT-CONTAINING PROTEIN 6"/>
    <property type="match status" value="1"/>
</dbReference>
<dbReference type="CDD" id="cd18186">
    <property type="entry name" value="BTB_POZ_ZBTB_KLHL-like"/>
    <property type="match status" value="1"/>
</dbReference>
<organism evidence="6 7">
    <name type="scientific">Anaeramoeba ignava</name>
    <name type="common">Anaerobic marine amoeba</name>
    <dbReference type="NCBI Taxonomy" id="1746090"/>
    <lineage>
        <taxon>Eukaryota</taxon>
        <taxon>Metamonada</taxon>
        <taxon>Anaeramoebidae</taxon>
        <taxon>Anaeramoeba</taxon>
    </lineage>
</organism>
<feature type="repeat" description="ARM" evidence="2">
    <location>
        <begin position="532"/>
        <end position="576"/>
    </location>
</feature>
<evidence type="ECO:0000313" key="7">
    <source>
        <dbReference type="Proteomes" id="UP001149090"/>
    </source>
</evidence>
<feature type="repeat" description="ARM" evidence="2">
    <location>
        <begin position="618"/>
        <end position="662"/>
    </location>
</feature>
<feature type="domain" description="BTB" evidence="5">
    <location>
        <begin position="77"/>
        <end position="143"/>
    </location>
</feature>